<sequence>MYLIRYASVFESMQVLVFLSGYLTKKLSLKSVEPVYQSVGPVLQSVPLCQGENLPVFCTTVKSFRELSWKEFLFQMENYQPQENLWSTDWGEKVRNKALLHQATLDPRSYIRPLSQCDRALLYQNYAFNEKYDPPVEELHVYATEAAVLKIRTGRSSGIALANVRSGIKGLLDSLGMRFIDSIKRETDQVLAMMETVMAE</sequence>
<gene>
    <name evidence="1" type="ORF">Anapl_01405</name>
</gene>
<organism evidence="1 2">
    <name type="scientific">Anas platyrhynchos</name>
    <name type="common">Mallard</name>
    <name type="synonym">Anas boschas</name>
    <dbReference type="NCBI Taxonomy" id="8839"/>
    <lineage>
        <taxon>Eukaryota</taxon>
        <taxon>Metazoa</taxon>
        <taxon>Chordata</taxon>
        <taxon>Craniata</taxon>
        <taxon>Vertebrata</taxon>
        <taxon>Euteleostomi</taxon>
        <taxon>Archelosauria</taxon>
        <taxon>Archosauria</taxon>
        <taxon>Dinosauria</taxon>
        <taxon>Saurischia</taxon>
        <taxon>Theropoda</taxon>
        <taxon>Coelurosauria</taxon>
        <taxon>Aves</taxon>
        <taxon>Neognathae</taxon>
        <taxon>Galloanserae</taxon>
        <taxon>Anseriformes</taxon>
        <taxon>Anatidae</taxon>
        <taxon>Anatinae</taxon>
        <taxon>Anas</taxon>
    </lineage>
</organism>
<dbReference type="AlphaFoldDB" id="R0LVK9"/>
<keyword evidence="2" id="KW-1185">Reference proteome</keyword>
<evidence type="ECO:0000313" key="2">
    <source>
        <dbReference type="Proteomes" id="UP000296049"/>
    </source>
</evidence>
<accession>R0LVK9</accession>
<reference evidence="2" key="1">
    <citation type="journal article" date="2013" name="Nat. Genet.">
        <title>The duck genome and transcriptome provide insight into an avian influenza virus reservoir species.</title>
        <authorList>
            <person name="Huang Y."/>
            <person name="Li Y."/>
            <person name="Burt D.W."/>
            <person name="Chen H."/>
            <person name="Zhang Y."/>
            <person name="Qian W."/>
            <person name="Kim H."/>
            <person name="Gan S."/>
            <person name="Zhao Y."/>
            <person name="Li J."/>
            <person name="Yi K."/>
            <person name="Feng H."/>
            <person name="Zhu P."/>
            <person name="Li B."/>
            <person name="Liu Q."/>
            <person name="Fairley S."/>
            <person name="Magor K.E."/>
            <person name="Du Z."/>
            <person name="Hu X."/>
            <person name="Goodman L."/>
            <person name="Tafer H."/>
            <person name="Vignal A."/>
            <person name="Lee T."/>
            <person name="Kim K.W."/>
            <person name="Sheng Z."/>
            <person name="An Y."/>
            <person name="Searle S."/>
            <person name="Herrero J."/>
            <person name="Groenen M.A."/>
            <person name="Crooijmans R.P."/>
            <person name="Faraut T."/>
            <person name="Cai Q."/>
            <person name="Webster R.G."/>
            <person name="Aldridge J.R."/>
            <person name="Warren W.C."/>
            <person name="Bartschat S."/>
            <person name="Kehr S."/>
            <person name="Marz M."/>
            <person name="Stadler P.F."/>
            <person name="Smith J."/>
            <person name="Kraus R.H."/>
            <person name="Zhao Y."/>
            <person name="Ren L."/>
            <person name="Fei J."/>
            <person name="Morisson M."/>
            <person name="Kaiser P."/>
            <person name="Griffin D.K."/>
            <person name="Rao M."/>
            <person name="Pitel F."/>
            <person name="Wang J."/>
            <person name="Li N."/>
        </authorList>
    </citation>
    <scope>NUCLEOTIDE SEQUENCE [LARGE SCALE GENOMIC DNA]</scope>
</reference>
<dbReference type="Proteomes" id="UP000296049">
    <property type="component" value="Unassembled WGS sequence"/>
</dbReference>
<protein>
    <submittedName>
        <fullName evidence="1">Uncharacterized protein</fullName>
    </submittedName>
</protein>
<proteinExistence type="predicted"/>
<evidence type="ECO:0000313" key="1">
    <source>
        <dbReference type="EMBL" id="EOB04473.1"/>
    </source>
</evidence>
<dbReference type="EMBL" id="KB742781">
    <property type="protein sequence ID" value="EOB04473.1"/>
    <property type="molecule type" value="Genomic_DNA"/>
</dbReference>
<name>R0LVK9_ANAPL</name>